<protein>
    <submittedName>
        <fullName evidence="8">Tyrosine-type recombinase/integrase</fullName>
    </submittedName>
</protein>
<evidence type="ECO:0000256" key="1">
    <source>
        <dbReference type="ARBA" id="ARBA00008857"/>
    </source>
</evidence>
<dbReference type="GO" id="GO:0006310">
    <property type="term" value="P:DNA recombination"/>
    <property type="evidence" value="ECO:0007669"/>
    <property type="project" value="UniProtKB-KW"/>
</dbReference>
<comment type="similarity">
    <text evidence="1">Belongs to the 'phage' integrase family.</text>
</comment>
<dbReference type="GO" id="GO:0015074">
    <property type="term" value="P:DNA integration"/>
    <property type="evidence" value="ECO:0007669"/>
    <property type="project" value="UniProtKB-KW"/>
</dbReference>
<feature type="domain" description="Core-binding (CB)" evidence="7">
    <location>
        <begin position="101"/>
        <end position="181"/>
    </location>
</feature>
<dbReference type="SUPFAM" id="SSF56349">
    <property type="entry name" value="DNA breaking-rejoining enzymes"/>
    <property type="match status" value="1"/>
</dbReference>
<dbReference type="AlphaFoldDB" id="A0A557S4D5"/>
<evidence type="ECO:0000259" key="7">
    <source>
        <dbReference type="PROSITE" id="PS51900"/>
    </source>
</evidence>
<dbReference type="InterPro" id="IPR025166">
    <property type="entry name" value="Integrase_DNA_bind_dom"/>
</dbReference>
<dbReference type="InterPro" id="IPR050808">
    <property type="entry name" value="Phage_Integrase"/>
</dbReference>
<organism evidence="8 9">
    <name type="scientific">Denitromonas halophila</name>
    <dbReference type="NCBI Taxonomy" id="1629404"/>
    <lineage>
        <taxon>Bacteria</taxon>
        <taxon>Pseudomonadati</taxon>
        <taxon>Pseudomonadota</taxon>
        <taxon>Betaproteobacteria</taxon>
        <taxon>Rhodocyclales</taxon>
        <taxon>Zoogloeaceae</taxon>
        <taxon>Denitromonas</taxon>
    </lineage>
</organism>
<keyword evidence="3 5" id="KW-0238">DNA-binding</keyword>
<dbReference type="Gene3D" id="1.10.443.10">
    <property type="entry name" value="Intergrase catalytic core"/>
    <property type="match status" value="1"/>
</dbReference>
<evidence type="ECO:0000313" key="8">
    <source>
        <dbReference type="EMBL" id="TVO72278.1"/>
    </source>
</evidence>
<dbReference type="InterPro" id="IPR010998">
    <property type="entry name" value="Integrase_recombinase_N"/>
</dbReference>
<dbReference type="PROSITE" id="PS51898">
    <property type="entry name" value="TYR_RECOMBINASE"/>
    <property type="match status" value="1"/>
</dbReference>
<proteinExistence type="inferred from homology"/>
<evidence type="ECO:0000259" key="6">
    <source>
        <dbReference type="PROSITE" id="PS51898"/>
    </source>
</evidence>
<dbReference type="Proteomes" id="UP000318349">
    <property type="component" value="Unassembled WGS sequence"/>
</dbReference>
<evidence type="ECO:0000256" key="3">
    <source>
        <dbReference type="ARBA" id="ARBA00023125"/>
    </source>
</evidence>
<dbReference type="PANTHER" id="PTHR30629">
    <property type="entry name" value="PROPHAGE INTEGRASE"/>
    <property type="match status" value="1"/>
</dbReference>
<dbReference type="EMBL" id="VMNI01000021">
    <property type="protein sequence ID" value="TVO72278.1"/>
    <property type="molecule type" value="Genomic_DNA"/>
</dbReference>
<evidence type="ECO:0000256" key="5">
    <source>
        <dbReference type="PROSITE-ProRule" id="PRU01248"/>
    </source>
</evidence>
<dbReference type="PROSITE" id="PS51900">
    <property type="entry name" value="CB"/>
    <property type="match status" value="1"/>
</dbReference>
<dbReference type="InterPro" id="IPR011010">
    <property type="entry name" value="DNA_brk_join_enz"/>
</dbReference>
<keyword evidence="2" id="KW-0229">DNA integration</keyword>
<dbReference type="GO" id="GO:0003677">
    <property type="term" value="F:DNA binding"/>
    <property type="evidence" value="ECO:0007669"/>
    <property type="project" value="UniProtKB-UniRule"/>
</dbReference>
<dbReference type="InterPro" id="IPR013762">
    <property type="entry name" value="Integrase-like_cat_sf"/>
</dbReference>
<dbReference type="Pfam" id="PF22022">
    <property type="entry name" value="Phage_int_M"/>
    <property type="match status" value="1"/>
</dbReference>
<evidence type="ECO:0000256" key="4">
    <source>
        <dbReference type="ARBA" id="ARBA00023172"/>
    </source>
</evidence>
<dbReference type="InterPro" id="IPR002104">
    <property type="entry name" value="Integrase_catalytic"/>
</dbReference>
<reference evidence="8 9" key="1">
    <citation type="submission" date="2019-07" db="EMBL/GenBank/DDBJ databases">
        <title>The pathways for chlorine oxyanion respiration interact through the shared metabolite chlorate.</title>
        <authorList>
            <person name="Barnum T.P."/>
            <person name="Cheng Y."/>
            <person name="Hill K.A."/>
            <person name="Lucas L.N."/>
            <person name="Carlson H.K."/>
            <person name="Coates J.D."/>
        </authorList>
    </citation>
    <scope>NUCLEOTIDE SEQUENCE [LARGE SCALE GENOMIC DNA]</scope>
    <source>
        <strain evidence="8 9">SFB-1</strain>
    </source>
</reference>
<accession>A0A557S4D5</accession>
<dbReference type="CDD" id="cd00796">
    <property type="entry name" value="INT_Rci_Hp1_C"/>
    <property type="match status" value="1"/>
</dbReference>
<sequence>MAETINFTKAKLDALPLPSKGLRDEYCDAKQPSLRLRVTSTGVKTFCVLKRIRDGGMNRITLARYPEMTIEQARRKTAETIGKIAEGGNPGEVRKALRSELTFRELFGEFAERHGKKKRAWAADLQRYRAYLDRPLGARRLSEITPAMVSRILSDTEQAGKANATINNIRALASTIFAKGIEWGYAETNPVSATKARKKVSRDRFFQADELPRFFAALMAEANDTVRDYFLVSLLTGARRANVLAMRWGEINFSDRVWRISHTKNGDPQNVPLGDEVMAVLGRRQSAVGAGTEFVFPGQGGSSGHLVEPKKGWKRIFDRDEISMLTIMIAETGRTFGPKCNAKTGGEVFESLEARVQRAREMAKGLGIKIDGVRIHDVRIHDLRRTLGSWQAKTGASLPIIGKSLNHKSPQATAIYARLDLDPVRASVEKATAAMLKAGGVVDFCGASTD</sequence>
<dbReference type="Pfam" id="PF00589">
    <property type="entry name" value="Phage_integrase"/>
    <property type="match status" value="1"/>
</dbReference>
<feature type="domain" description="Tyr recombinase" evidence="6">
    <location>
        <begin position="201"/>
        <end position="429"/>
    </location>
</feature>
<dbReference type="InterPro" id="IPR053876">
    <property type="entry name" value="Phage_int_M"/>
</dbReference>
<dbReference type="Pfam" id="PF13356">
    <property type="entry name" value="Arm-DNA-bind_3"/>
    <property type="match status" value="1"/>
</dbReference>
<evidence type="ECO:0000256" key="2">
    <source>
        <dbReference type="ARBA" id="ARBA00022908"/>
    </source>
</evidence>
<dbReference type="PANTHER" id="PTHR30629:SF2">
    <property type="entry name" value="PROPHAGE INTEGRASE INTS-RELATED"/>
    <property type="match status" value="1"/>
</dbReference>
<dbReference type="InterPro" id="IPR044068">
    <property type="entry name" value="CB"/>
</dbReference>
<gene>
    <name evidence="8" type="ORF">FHP89_18530</name>
</gene>
<dbReference type="InterPro" id="IPR038488">
    <property type="entry name" value="Integrase_DNA-bd_sf"/>
</dbReference>
<comment type="caution">
    <text evidence="8">The sequence shown here is derived from an EMBL/GenBank/DDBJ whole genome shotgun (WGS) entry which is preliminary data.</text>
</comment>
<dbReference type="Gene3D" id="3.30.160.390">
    <property type="entry name" value="Integrase, DNA-binding domain"/>
    <property type="match status" value="1"/>
</dbReference>
<evidence type="ECO:0000313" key="9">
    <source>
        <dbReference type="Proteomes" id="UP000318349"/>
    </source>
</evidence>
<keyword evidence="4" id="KW-0233">DNA recombination</keyword>
<dbReference type="Gene3D" id="1.10.150.130">
    <property type="match status" value="1"/>
</dbReference>
<name>A0A557S4D5_9RHOO</name>